<keyword evidence="4" id="KW-0611">Plant defense</keyword>
<dbReference type="GO" id="GO:0006952">
    <property type="term" value="P:defense response"/>
    <property type="evidence" value="ECO:0007669"/>
    <property type="project" value="UniProtKB-KW"/>
</dbReference>
<evidence type="ECO:0000256" key="1">
    <source>
        <dbReference type="ARBA" id="ARBA00022614"/>
    </source>
</evidence>
<dbReference type="SUPFAM" id="SSF52540">
    <property type="entry name" value="P-loop containing nucleoside triphosphate hydrolases"/>
    <property type="match status" value="1"/>
</dbReference>
<evidence type="ECO:0000256" key="4">
    <source>
        <dbReference type="ARBA" id="ARBA00022821"/>
    </source>
</evidence>
<proteinExistence type="predicted"/>
<evidence type="ECO:0000256" key="6">
    <source>
        <dbReference type="SAM" id="SignalP"/>
    </source>
</evidence>
<organism evidence="11 12">
    <name type="scientific">Juglans regia</name>
    <name type="common">English walnut</name>
    <dbReference type="NCBI Taxonomy" id="51240"/>
    <lineage>
        <taxon>Eukaryota</taxon>
        <taxon>Viridiplantae</taxon>
        <taxon>Streptophyta</taxon>
        <taxon>Embryophyta</taxon>
        <taxon>Tracheophyta</taxon>
        <taxon>Spermatophyta</taxon>
        <taxon>Magnoliopsida</taxon>
        <taxon>eudicotyledons</taxon>
        <taxon>Gunneridae</taxon>
        <taxon>Pentapetalae</taxon>
        <taxon>rosids</taxon>
        <taxon>fabids</taxon>
        <taxon>Fagales</taxon>
        <taxon>Juglandaceae</taxon>
        <taxon>Juglans</taxon>
    </lineage>
</organism>
<gene>
    <name evidence="12" type="primary">LOC108993055</name>
</gene>
<dbReference type="InterPro" id="IPR027417">
    <property type="entry name" value="P-loop_NTPase"/>
</dbReference>
<dbReference type="KEGG" id="jre:108993055"/>
<dbReference type="InterPro" id="IPR058922">
    <property type="entry name" value="WHD_DRP"/>
</dbReference>
<sequence length="1416" mass="160783">MVLVLEMLLAASIQVLLERLSSPQFLNFVCRRRNQKRLAELSTIKMLLEDANEKQHTERDVKTWLDDLKDLVYDVEDILDELAIKASKRKLIGESQAASTSKVLNRIPALLTGLTPLASAIKMKIRMRARITELTTRFDELMTRKDNLNLNQNSDGRSPNIIEEIIQPSISMMNTDRDQMHGRDRERDFIQQLLLSETRGDAALTKVNVIPIHGMAGIGKTTLAKFVYNNQEVQSYFYPKAWVCVSAYDGDFDVATITRAILHSMTPEINYHSMDLNPLQRKLEELINGKRFLIVLDDVRNENYRKWTTLRAPFDAGASGSSIIITTRHQDVMSLMSTVEVPPCMLGLLPDKDCLSILAKHALDTRDFCAHQHLKYDAEEIVRKCEGLPLAVETVGSLLRVNNEYWKIVSNSKMWDILKNKKEIVPALMLSYNNLPPDLKRCFAYCSIFPKGYEFDEKQMVLLWMAEGLIQPGQQKIEMEDLGKVHFRNLLSRSFFQQSRQHKSRFLMHGLIKKLAKSVAGDTCYRMKLDRVKDREQGNIFEKTRHSSYLAGNYDGSEKFEVFSKLRCLRTFLPLRSPSLGDCYLAPNVPLQLIKRLRCLRVFCLRGYRITELSDSISNLKHLRYLDLSETLIRSMPESITTLYNLQTLLLENCFHLNKLPSTLGNLVNLRHLNIQGAIHLEGIPMQIGKLTCLRSLSNMVVGKDSTCSGIKELGSLPHLRETLCISGLENVTEPKEAKDAALSNKPEITGLSLEWNEDIDEETDRASELEVLQNLEPHESLKDLTIRCYGGRDFPTWLRRPSFLNMELLKIENCEKCTSLPAIGQLSSLKFLSIGGMANVKNIGPEFCGNDISQPFRSLETLHFHGMKEWENWSPCEEFPKLRELSLRRCPKLNGNLPNQLPSLKKVKIYGCGQLRISVPNIPDAYEIEVAGSKGVVHRSAVDFSSLEIRSLSKISMFTSEIVGFDKQWMTHAKDLTISTCEAESTHLWSDDCESLPDLSCLDLLCIESCPKLVSLVVGRKEELLQQDMPCPPTQIEIKNCIALKSLPESLMYNNTRLKLIRIVKCDLLKHIARRQLPPTLERIEVSECKELEYLLDDIADSSSCSNTTSHLQYLKIQRCPSLKSLTSSGELPASLKHLDLLKCAQLNSIADRLHHNSCLECIVIVCCESLEYLPRDIHTLSTLREIDTTDCPSLSFSLSEEWLPANLRVLHISGCKKMALPKGIHNHTSLQSLTLHRCPDDPDDVSFPEEGFPTNLKLLSISHPKMIDALLERGLNKLTSLDNLEISECPHLVSFPDQMKLPKSLTSLTISHFPNLRNLSCAGLQNLTSLNELIIIECGKFTSFPKDGLPPSLSKLCIIKCEKLLSFPKKRLPASLLQLHIYQCPLLEKHCEKDGGEEWWKISHVPCVRFNTYH</sequence>
<keyword evidence="2" id="KW-0677">Repeat</keyword>
<dbReference type="Gene3D" id="1.10.10.10">
    <property type="entry name" value="Winged helix-like DNA-binding domain superfamily/Winged helix DNA-binding domain"/>
    <property type="match status" value="1"/>
</dbReference>
<dbReference type="Pfam" id="PF18052">
    <property type="entry name" value="Rx_N"/>
    <property type="match status" value="1"/>
</dbReference>
<dbReference type="PRINTS" id="PR00364">
    <property type="entry name" value="DISEASERSIST"/>
</dbReference>
<dbReference type="PANTHER" id="PTHR36766">
    <property type="entry name" value="PLANT BROAD-SPECTRUM MILDEW RESISTANCE PROTEIN RPW8"/>
    <property type="match status" value="1"/>
</dbReference>
<dbReference type="InterPro" id="IPR002182">
    <property type="entry name" value="NB-ARC"/>
</dbReference>
<dbReference type="GO" id="GO:0043531">
    <property type="term" value="F:ADP binding"/>
    <property type="evidence" value="ECO:0007669"/>
    <property type="project" value="InterPro"/>
</dbReference>
<dbReference type="Gene3D" id="3.80.10.10">
    <property type="entry name" value="Ribonuclease Inhibitor"/>
    <property type="match status" value="3"/>
</dbReference>
<evidence type="ECO:0000259" key="10">
    <source>
        <dbReference type="Pfam" id="PF25019"/>
    </source>
</evidence>
<reference evidence="12" key="1">
    <citation type="submission" date="2025-08" db="UniProtKB">
        <authorList>
            <consortium name="RefSeq"/>
        </authorList>
    </citation>
    <scope>IDENTIFICATION</scope>
    <source>
        <tissue evidence="12">Leaves</tissue>
    </source>
</reference>
<dbReference type="InterPro" id="IPR032675">
    <property type="entry name" value="LRR_dom_sf"/>
</dbReference>
<keyword evidence="5" id="KW-0067">ATP-binding</keyword>
<dbReference type="GO" id="GO:0051707">
    <property type="term" value="P:response to other organism"/>
    <property type="evidence" value="ECO:0007669"/>
    <property type="project" value="UniProtKB-ARBA"/>
</dbReference>
<evidence type="ECO:0000259" key="8">
    <source>
        <dbReference type="Pfam" id="PF18052"/>
    </source>
</evidence>
<evidence type="ECO:0000259" key="7">
    <source>
        <dbReference type="Pfam" id="PF00931"/>
    </source>
</evidence>
<evidence type="ECO:0000256" key="5">
    <source>
        <dbReference type="ARBA" id="ARBA00022840"/>
    </source>
</evidence>
<dbReference type="InterPro" id="IPR036388">
    <property type="entry name" value="WH-like_DNA-bd_sf"/>
</dbReference>
<accession>A0A6P9EBI2</accession>
<dbReference type="Proteomes" id="UP000235220">
    <property type="component" value="Chromosome 15"/>
</dbReference>
<protein>
    <submittedName>
        <fullName evidence="12">Disease resistance RPP13-like protein 1</fullName>
    </submittedName>
</protein>
<name>A0A6P9EBI2_JUGRE</name>
<feature type="domain" description="R13L1/DRL21-like LRR repeat region" evidence="10">
    <location>
        <begin position="711"/>
        <end position="838"/>
    </location>
</feature>
<dbReference type="InParanoid" id="A0A6P9EBI2"/>
<feature type="chain" id="PRO_5028110062" evidence="6">
    <location>
        <begin position="18"/>
        <end position="1416"/>
    </location>
</feature>
<evidence type="ECO:0000256" key="2">
    <source>
        <dbReference type="ARBA" id="ARBA00022737"/>
    </source>
</evidence>
<dbReference type="Pfam" id="PF00931">
    <property type="entry name" value="NB-ARC"/>
    <property type="match status" value="1"/>
</dbReference>
<evidence type="ECO:0000259" key="9">
    <source>
        <dbReference type="Pfam" id="PF23559"/>
    </source>
</evidence>
<feature type="domain" description="NB-ARC" evidence="7">
    <location>
        <begin position="206"/>
        <end position="364"/>
    </location>
</feature>
<dbReference type="Gene3D" id="3.40.50.300">
    <property type="entry name" value="P-loop containing nucleotide triphosphate hydrolases"/>
    <property type="match status" value="1"/>
</dbReference>
<dbReference type="GO" id="GO:0005524">
    <property type="term" value="F:ATP binding"/>
    <property type="evidence" value="ECO:0007669"/>
    <property type="project" value="UniProtKB-KW"/>
</dbReference>
<dbReference type="Pfam" id="PF25019">
    <property type="entry name" value="LRR_R13L1-DRL21"/>
    <property type="match status" value="1"/>
</dbReference>
<dbReference type="Gene3D" id="1.20.5.4130">
    <property type="match status" value="1"/>
</dbReference>
<evidence type="ECO:0000313" key="11">
    <source>
        <dbReference type="Proteomes" id="UP000235220"/>
    </source>
</evidence>
<feature type="signal peptide" evidence="6">
    <location>
        <begin position="1"/>
        <end position="17"/>
    </location>
</feature>
<dbReference type="InterPro" id="IPR056789">
    <property type="entry name" value="LRR_R13L1-DRL21"/>
</dbReference>
<evidence type="ECO:0000256" key="3">
    <source>
        <dbReference type="ARBA" id="ARBA00022741"/>
    </source>
</evidence>
<dbReference type="GeneID" id="108993055"/>
<dbReference type="RefSeq" id="XP_035541708.1">
    <property type="nucleotide sequence ID" value="XM_035685815.1"/>
</dbReference>
<dbReference type="SUPFAM" id="SSF52058">
    <property type="entry name" value="L domain-like"/>
    <property type="match status" value="3"/>
</dbReference>
<feature type="domain" description="Disease resistance N-terminal" evidence="8">
    <location>
        <begin position="11"/>
        <end position="96"/>
    </location>
</feature>
<dbReference type="InterPro" id="IPR041118">
    <property type="entry name" value="Rx_N"/>
</dbReference>
<dbReference type="Pfam" id="PF23559">
    <property type="entry name" value="WHD_DRP"/>
    <property type="match status" value="1"/>
</dbReference>
<dbReference type="OrthoDB" id="2973320at2759"/>
<keyword evidence="3" id="KW-0547">Nucleotide-binding</keyword>
<keyword evidence="11" id="KW-1185">Reference proteome</keyword>
<feature type="domain" description="Disease resistance protein winged helix" evidence="9">
    <location>
        <begin position="448"/>
        <end position="516"/>
    </location>
</feature>
<keyword evidence="6" id="KW-0732">Signal</keyword>
<evidence type="ECO:0000313" key="12">
    <source>
        <dbReference type="RefSeq" id="XP_035541708.1"/>
    </source>
</evidence>
<keyword evidence="1" id="KW-0433">Leucine-rich repeat</keyword>
<dbReference type="PANTHER" id="PTHR36766:SF51">
    <property type="entry name" value="DISEASE RESISTANCE RPP13-LIKE PROTEIN 1"/>
    <property type="match status" value="1"/>
</dbReference>